<keyword evidence="12" id="KW-0804">Transcription</keyword>
<proteinExistence type="inferred from homology"/>
<dbReference type="GO" id="GO:0040029">
    <property type="term" value="P:epigenetic regulation of gene expression"/>
    <property type="evidence" value="ECO:0007669"/>
    <property type="project" value="UniProtKB-ARBA"/>
</dbReference>
<evidence type="ECO:0000256" key="17">
    <source>
        <dbReference type="SAM" id="MobiDB-lite"/>
    </source>
</evidence>
<dbReference type="GO" id="GO:0071558">
    <property type="term" value="F:histone H3K27me2/H3K27me3 demethylase activity"/>
    <property type="evidence" value="ECO:0007669"/>
    <property type="project" value="UniProtKB-ARBA"/>
</dbReference>
<comment type="caution">
    <text evidence="21">The sequence shown here is derived from an EMBL/GenBank/DDBJ whole genome shotgun (WGS) entry which is preliminary data.</text>
</comment>
<dbReference type="GO" id="GO:0008270">
    <property type="term" value="F:zinc ion binding"/>
    <property type="evidence" value="ECO:0007669"/>
    <property type="project" value="UniProtKB-KW"/>
</dbReference>
<evidence type="ECO:0000256" key="13">
    <source>
        <dbReference type="ARBA" id="ARBA00023242"/>
    </source>
</evidence>
<dbReference type="PANTHER" id="PTHR10694">
    <property type="entry name" value="LYSINE-SPECIFIC DEMETHYLASE"/>
    <property type="match status" value="1"/>
</dbReference>
<dbReference type="FunFam" id="3.30.160.60:FF:000747">
    <property type="entry name" value="Probable lysine-specific demethylase ELF6"/>
    <property type="match status" value="1"/>
</dbReference>
<feature type="domain" description="JmjN" evidence="19">
    <location>
        <begin position="21"/>
        <end position="62"/>
    </location>
</feature>
<keyword evidence="7" id="KW-0156">Chromatin regulator</keyword>
<organism evidence="21 22">
    <name type="scientific">Glycine soja</name>
    <name type="common">Wild soybean</name>
    <dbReference type="NCBI Taxonomy" id="3848"/>
    <lineage>
        <taxon>Eukaryota</taxon>
        <taxon>Viridiplantae</taxon>
        <taxon>Streptophyta</taxon>
        <taxon>Embryophyta</taxon>
        <taxon>Tracheophyta</taxon>
        <taxon>Spermatophyta</taxon>
        <taxon>Magnoliopsida</taxon>
        <taxon>eudicotyledons</taxon>
        <taxon>Gunneridae</taxon>
        <taxon>Pentapetalae</taxon>
        <taxon>rosids</taxon>
        <taxon>fabids</taxon>
        <taxon>Fabales</taxon>
        <taxon>Fabaceae</taxon>
        <taxon>Papilionoideae</taxon>
        <taxon>50 kb inversion clade</taxon>
        <taxon>NPAAA clade</taxon>
        <taxon>indigoferoid/millettioid clade</taxon>
        <taxon>Phaseoleae</taxon>
        <taxon>Glycine</taxon>
        <taxon>Glycine subgen. Soja</taxon>
    </lineage>
</organism>
<keyword evidence="22" id="KW-1185">Reference proteome</keyword>
<comment type="subcellular location">
    <subcellularLocation>
        <location evidence="1">Nucleus</location>
    </subcellularLocation>
</comment>
<evidence type="ECO:0000256" key="1">
    <source>
        <dbReference type="ARBA" id="ARBA00004123"/>
    </source>
</evidence>
<keyword evidence="13" id="KW-0539">Nucleus</keyword>
<dbReference type="GO" id="GO:0032259">
    <property type="term" value="P:methylation"/>
    <property type="evidence" value="ECO:0007669"/>
    <property type="project" value="UniProtKB-KW"/>
</dbReference>
<keyword evidence="10" id="KW-0408">Iron</keyword>
<feature type="domain" description="JmjC" evidence="20">
    <location>
        <begin position="180"/>
        <end position="349"/>
    </location>
</feature>
<feature type="compositionally biased region" description="Acidic residues" evidence="17">
    <location>
        <begin position="1036"/>
        <end position="1045"/>
    </location>
</feature>
<evidence type="ECO:0000256" key="3">
    <source>
        <dbReference type="ARBA" id="ARBA00022723"/>
    </source>
</evidence>
<dbReference type="GO" id="GO:0009741">
    <property type="term" value="P:response to brassinosteroid"/>
    <property type="evidence" value="ECO:0007669"/>
    <property type="project" value="UniProtKB-ARBA"/>
</dbReference>
<dbReference type="EMBL" id="QZWG01000006">
    <property type="protein sequence ID" value="RZC08023.1"/>
    <property type="molecule type" value="Genomic_DNA"/>
</dbReference>
<feature type="region of interest" description="Disordered" evidence="17">
    <location>
        <begin position="663"/>
        <end position="684"/>
    </location>
</feature>
<evidence type="ECO:0000256" key="7">
    <source>
        <dbReference type="ARBA" id="ARBA00022853"/>
    </source>
</evidence>
<evidence type="ECO:0000256" key="16">
    <source>
        <dbReference type="PROSITE-ProRule" id="PRU00042"/>
    </source>
</evidence>
<gene>
    <name evidence="21" type="ORF">D0Y65_014972</name>
</gene>
<evidence type="ECO:0000256" key="2">
    <source>
        <dbReference type="ARBA" id="ARBA00009711"/>
    </source>
</evidence>
<dbReference type="GO" id="GO:0034647">
    <property type="term" value="F:histone H3K4me/H3K4me2/H3K4me3 demethylase activity"/>
    <property type="evidence" value="ECO:0007669"/>
    <property type="project" value="TreeGrafter"/>
</dbReference>
<evidence type="ECO:0000256" key="12">
    <source>
        <dbReference type="ARBA" id="ARBA00023163"/>
    </source>
</evidence>
<dbReference type="PROSITE" id="PS51184">
    <property type="entry name" value="JMJC"/>
    <property type="match status" value="1"/>
</dbReference>
<keyword evidence="9" id="KW-0560">Oxidoreductase</keyword>
<dbReference type="Proteomes" id="UP000289340">
    <property type="component" value="Chromosome 6"/>
</dbReference>
<dbReference type="SMART" id="SM00545">
    <property type="entry name" value="JmjN"/>
    <property type="match status" value="1"/>
</dbReference>
<accession>A0A445KB49</accession>
<dbReference type="InterPro" id="IPR003349">
    <property type="entry name" value="JmjN"/>
</dbReference>
<keyword evidence="8" id="KW-0223">Dioxygenase</keyword>
<feature type="compositionally biased region" description="Acidic residues" evidence="17">
    <location>
        <begin position="1307"/>
        <end position="1320"/>
    </location>
</feature>
<feature type="compositionally biased region" description="Basic and acidic residues" evidence="17">
    <location>
        <begin position="669"/>
        <end position="684"/>
    </location>
</feature>
<evidence type="ECO:0000259" key="18">
    <source>
        <dbReference type="PROSITE" id="PS50157"/>
    </source>
</evidence>
<keyword evidence="21" id="KW-0489">Methyltransferase</keyword>
<dbReference type="InterPro" id="IPR003347">
    <property type="entry name" value="JmjC_dom"/>
</dbReference>
<evidence type="ECO:0000313" key="22">
    <source>
        <dbReference type="Proteomes" id="UP000289340"/>
    </source>
</evidence>
<evidence type="ECO:0000256" key="9">
    <source>
        <dbReference type="ARBA" id="ARBA00023002"/>
    </source>
</evidence>
<evidence type="ECO:0000256" key="14">
    <source>
        <dbReference type="ARBA" id="ARBA00050682"/>
    </source>
</evidence>
<dbReference type="PROSITE" id="PS50157">
    <property type="entry name" value="ZINC_FINGER_C2H2_2"/>
    <property type="match status" value="3"/>
</dbReference>
<feature type="compositionally biased region" description="Basic residues" evidence="17">
    <location>
        <begin position="1293"/>
        <end position="1303"/>
    </location>
</feature>
<keyword evidence="6" id="KW-0862">Zinc</keyword>
<keyword evidence="21" id="KW-0808">Transferase</keyword>
<dbReference type="GO" id="GO:2000028">
    <property type="term" value="P:regulation of photoperiodism, flowering"/>
    <property type="evidence" value="ECO:0007669"/>
    <property type="project" value="UniProtKB-ARBA"/>
</dbReference>
<feature type="domain" description="C2H2-type" evidence="18">
    <location>
        <begin position="1472"/>
        <end position="1501"/>
    </location>
</feature>
<dbReference type="GO" id="GO:0048580">
    <property type="term" value="P:regulation of post-embryonic development"/>
    <property type="evidence" value="ECO:0007669"/>
    <property type="project" value="UniProtKB-ARBA"/>
</dbReference>
<feature type="region of interest" description="Disordered" evidence="17">
    <location>
        <begin position="940"/>
        <end position="1047"/>
    </location>
</feature>
<dbReference type="PANTHER" id="PTHR10694:SF38">
    <property type="entry name" value="LYSINE-SPECIFIC DEMETHYLASE REF6"/>
    <property type="match status" value="1"/>
</dbReference>
<dbReference type="GO" id="GO:0000785">
    <property type="term" value="C:chromatin"/>
    <property type="evidence" value="ECO:0007669"/>
    <property type="project" value="TreeGrafter"/>
</dbReference>
<comment type="catalytic activity">
    <reaction evidence="15">
        <text>N(6),N(6),N(6)-trimethyl-L-lysyl(27)-[histone H3] + 2-oxoglutarate + O2 = N(6),N(6)-dimethyl-L-lysyl(27)-[histone H3] + formaldehyde + succinate + CO2</text>
        <dbReference type="Rhea" id="RHEA:60228"/>
        <dbReference type="Rhea" id="RHEA-COMP:15535"/>
        <dbReference type="Rhea" id="RHEA-COMP:15539"/>
        <dbReference type="ChEBI" id="CHEBI:15379"/>
        <dbReference type="ChEBI" id="CHEBI:16526"/>
        <dbReference type="ChEBI" id="CHEBI:16810"/>
        <dbReference type="ChEBI" id="CHEBI:16842"/>
        <dbReference type="ChEBI" id="CHEBI:30031"/>
        <dbReference type="ChEBI" id="CHEBI:61961"/>
        <dbReference type="ChEBI" id="CHEBI:61976"/>
    </reaction>
    <physiologicalReaction direction="left-to-right" evidence="15">
        <dbReference type="Rhea" id="RHEA:60229"/>
    </physiologicalReaction>
</comment>
<sequence>MGVVSEGNGDVLPWLKSMPVAPEYRPSAAEFQDPISYIFKIEKEASKYGICKIIPPFPPSSRKTAIANLNRSLVETGSTFTTRQQQIGFCPRRPRPVQRPVWQSGDRYTFTEFESKAKSFEKTYLKRHAKKASGLGPGPLETETLFWKATLDKPFSVEYANDMPGSAFSPKCRRVGDPSSLADTQWNMRAVSRAKGSLLQFMKEEIPGVTSPMVYVAMLFSWFAWHVEDHDLHSLNYLHMGAGKTWYGVPRDAAVAFEEVVRVHGYGGEINPLVTFAILGEKTTVMSPEVFISAGVPCCRLVQNAGEFVVTFPRAYHTGFSHGFNCGEAANIATPEWLRFAKDAAIRRASLNYPPMVSHFQLLYDLALALCSRIPAGISAEPRSSRLKDKKKGEGETVIKELFVQDVLQNNDLLHFLGQGSAVVLLPHSSVDISVCSKLRVGSQQSINLSNSEGMHSSKGFVSDDLAFNRSHGIKQGKSFYFVKDKFTTLCERNMISSFDVNGNISISSFNPLQRDTERETCQGDGLSDQRLFSCVTCGILCFSCVAIVQPREPAARYLMSADCSFFNDWVVGSGVSNNKFTIAREEATIPESNMYTGWMKKNVQDGIHDVPFQSSQVALNTVSENGNTALALLASAYGNSSDSEEDQIAVDSHESNVINSASESLLSDTRDSHASRTALDRGDYIPSKSSSYEDFIHRRLECFENTRTVPNSTSNCSQDAYDAKRSLSSKSMVPFDYKKALMVLQSDEDSSRMHVFCLEHAAEAEQQLRSIGGADILLLCHPDYPKIEAEAKMVAEDLGIDYVLKNIVYRHASTEDEERIQSALDNEEAIPGNGDWAVKLGINLFYSANLSRSPLYSKQMPYNSVIYSAFGCSSPASSLVEPKVYQRRVNKQKKIVAGKWCGKVWMSNQVHPLLAKRDSEDIEDEKLLQGLTLPDEKIERSESTLKREAISRKSGKKRKKTAENGRFRKGSYAKKNILSDDSTEDKPNSQPRRILRSKKARHVERDCAALKRDYSPPYHHRKPTSHQTNFTESDAVSDDSLDDDDHMRQRRNVKVEKAKFMDNDVVSNDTMDYDSDCLQREEHSSKQVEDMERDANSEDFLDVGSLQLQRKISRAMHVKSIREEDIISDDQMESPFQKRQKRIPKSRQGKYLTGKDIISDDQLELKMQKRQQTNPKSRQAKYLNKEDIASDDQLEDHYRRYQRNPKGRQATCVAGEDEMSDDQLENHCQKQQTNFSRKRQNKDVVREVKNEMCDDQLEDHFLKQHRRFPKSRQNKHTEKEIMDDLAENNSHLLHRTPKRKQAKCMEEDDMNSDDEMEDDQPLRRALRSKQAKPKTLLKQANSFQAKKQASRPIKQGSRLLVKSKAPQQIKQPAHLRNKQSNNTQEFSLYMEEEEDGGPSTRLRKRATKAQESEGKLKDKQTKRKKVKNAAAAKVSVGHAKMKDGEAEYQCDIDGCTMSFGSKQELMHHKKNICPVKGCGKKFFSHKYLVQHRRVHEDERPLKCPWKGCKMTFKWAWARTEHIRVHTGARPYVCAEPDCGQTFRFVSDFSRHKRKTGHSAKKNCQ</sequence>
<dbReference type="GO" id="GO:0005634">
    <property type="term" value="C:nucleus"/>
    <property type="evidence" value="ECO:0007669"/>
    <property type="project" value="UniProtKB-SubCell"/>
</dbReference>
<dbReference type="GO" id="GO:0008168">
    <property type="term" value="F:methyltransferase activity"/>
    <property type="evidence" value="ECO:0007669"/>
    <property type="project" value="UniProtKB-KW"/>
</dbReference>
<evidence type="ECO:0000256" key="15">
    <source>
        <dbReference type="ARBA" id="ARBA00051751"/>
    </source>
</evidence>
<dbReference type="SMART" id="SM00558">
    <property type="entry name" value="JmjC"/>
    <property type="match status" value="1"/>
</dbReference>
<keyword evidence="4" id="KW-0677">Repeat</keyword>
<dbReference type="InterPro" id="IPR036236">
    <property type="entry name" value="Znf_C2H2_sf"/>
</dbReference>
<evidence type="ECO:0000256" key="10">
    <source>
        <dbReference type="ARBA" id="ARBA00023004"/>
    </source>
</evidence>
<feature type="compositionally biased region" description="Basic and acidic residues" evidence="17">
    <location>
        <begin position="1409"/>
        <end position="1420"/>
    </location>
</feature>
<dbReference type="Gene3D" id="3.30.160.60">
    <property type="entry name" value="Classic Zinc Finger"/>
    <property type="match status" value="3"/>
</dbReference>
<dbReference type="GO" id="GO:0010628">
    <property type="term" value="P:positive regulation of gene expression"/>
    <property type="evidence" value="ECO:0007669"/>
    <property type="project" value="UniProtKB-ARBA"/>
</dbReference>
<feature type="compositionally biased region" description="Basic and acidic residues" evidence="17">
    <location>
        <begin position="940"/>
        <end position="952"/>
    </location>
</feature>
<protein>
    <submittedName>
        <fullName evidence="21">Lysine-specific demethylase REF6</fullName>
    </submittedName>
</protein>
<dbReference type="FunFam" id="2.60.120.650:FF:000023">
    <property type="entry name" value="Probable lysine-specific demethylase ELF6"/>
    <property type="match status" value="1"/>
</dbReference>
<comment type="similarity">
    <text evidence="2">Belongs to the JHDM3 histone demethylase family.</text>
</comment>
<feature type="compositionally biased region" description="Basic residues" evidence="17">
    <location>
        <begin position="994"/>
        <end position="1003"/>
    </location>
</feature>
<feature type="domain" description="C2H2-type" evidence="18">
    <location>
        <begin position="1502"/>
        <end position="1531"/>
    </location>
</feature>
<evidence type="ECO:0000256" key="8">
    <source>
        <dbReference type="ARBA" id="ARBA00022964"/>
    </source>
</evidence>
<feature type="region of interest" description="Disordered" evidence="17">
    <location>
        <begin position="1286"/>
        <end position="1423"/>
    </location>
</feature>
<dbReference type="Gene3D" id="2.60.120.650">
    <property type="entry name" value="Cupin"/>
    <property type="match status" value="1"/>
</dbReference>
<dbReference type="SMART" id="SM00355">
    <property type="entry name" value="ZnF_C2H2"/>
    <property type="match status" value="4"/>
</dbReference>
<dbReference type="SUPFAM" id="SSF51197">
    <property type="entry name" value="Clavaminate synthase-like"/>
    <property type="match status" value="1"/>
</dbReference>
<evidence type="ECO:0000256" key="6">
    <source>
        <dbReference type="ARBA" id="ARBA00022833"/>
    </source>
</evidence>
<dbReference type="InterPro" id="IPR013087">
    <property type="entry name" value="Znf_C2H2_type"/>
</dbReference>
<keyword evidence="3" id="KW-0479">Metal-binding</keyword>
<evidence type="ECO:0000259" key="20">
    <source>
        <dbReference type="PROSITE" id="PS51184"/>
    </source>
</evidence>
<dbReference type="FunFam" id="3.30.160.60:FF:000763">
    <property type="entry name" value="Probable lysine-specific demethylase ELF6"/>
    <property type="match status" value="1"/>
</dbReference>
<evidence type="ECO:0000259" key="19">
    <source>
        <dbReference type="PROSITE" id="PS51183"/>
    </source>
</evidence>
<feature type="compositionally biased region" description="Polar residues" evidence="17">
    <location>
        <begin position="1339"/>
        <end position="1348"/>
    </location>
</feature>
<evidence type="ECO:0000313" key="21">
    <source>
        <dbReference type="EMBL" id="RZC08023.1"/>
    </source>
</evidence>
<feature type="compositionally biased region" description="Basic and acidic residues" evidence="17">
    <location>
        <begin position="1004"/>
        <end position="1015"/>
    </location>
</feature>
<dbReference type="PROSITE" id="PS00028">
    <property type="entry name" value="ZINC_FINGER_C2H2_1"/>
    <property type="match status" value="3"/>
</dbReference>
<keyword evidence="5 16" id="KW-0863">Zinc-finger</keyword>
<dbReference type="GO" id="GO:0009826">
    <property type="term" value="P:unidimensional cell growth"/>
    <property type="evidence" value="ECO:0007669"/>
    <property type="project" value="UniProtKB-ARBA"/>
</dbReference>
<comment type="catalytic activity">
    <reaction evidence="14">
        <text>N(6),N(6)-dimethyl-L-lysyl(27)-[histone H3] + 2-oxoglutarate + O2 = N(6)-methyl-L-lysyl(27)-[histone H3] + formaldehyde + succinate + CO2</text>
        <dbReference type="Rhea" id="RHEA:60232"/>
        <dbReference type="Rhea" id="RHEA-COMP:15539"/>
        <dbReference type="Rhea" id="RHEA-COMP:15544"/>
        <dbReference type="ChEBI" id="CHEBI:15379"/>
        <dbReference type="ChEBI" id="CHEBI:16526"/>
        <dbReference type="ChEBI" id="CHEBI:16810"/>
        <dbReference type="ChEBI" id="CHEBI:16842"/>
        <dbReference type="ChEBI" id="CHEBI:30031"/>
        <dbReference type="ChEBI" id="CHEBI:61929"/>
        <dbReference type="ChEBI" id="CHEBI:61976"/>
    </reaction>
    <physiologicalReaction direction="left-to-right" evidence="14">
        <dbReference type="Rhea" id="RHEA:60233"/>
    </physiologicalReaction>
</comment>
<dbReference type="SUPFAM" id="SSF57667">
    <property type="entry name" value="beta-beta-alpha zinc fingers"/>
    <property type="match status" value="3"/>
</dbReference>
<dbReference type="PROSITE" id="PS51183">
    <property type="entry name" value="JMJN"/>
    <property type="match status" value="1"/>
</dbReference>
<evidence type="ECO:0000256" key="5">
    <source>
        <dbReference type="ARBA" id="ARBA00022771"/>
    </source>
</evidence>
<evidence type="ECO:0000256" key="11">
    <source>
        <dbReference type="ARBA" id="ARBA00023015"/>
    </source>
</evidence>
<name>A0A445KB49_GLYSO</name>
<reference evidence="21 22" key="1">
    <citation type="submission" date="2018-09" db="EMBL/GenBank/DDBJ databases">
        <title>A high-quality reference genome of wild soybean provides a powerful tool to mine soybean genomes.</title>
        <authorList>
            <person name="Xie M."/>
            <person name="Chung C.Y.L."/>
            <person name="Li M.-W."/>
            <person name="Wong F.-L."/>
            <person name="Chan T.-F."/>
            <person name="Lam H.-M."/>
        </authorList>
    </citation>
    <scope>NUCLEOTIDE SEQUENCE [LARGE SCALE GENOMIC DNA]</scope>
    <source>
        <strain evidence="22">cv. W05</strain>
        <tissue evidence="21">Hypocotyl of etiolated seedlings</tissue>
    </source>
</reference>
<evidence type="ECO:0000256" key="4">
    <source>
        <dbReference type="ARBA" id="ARBA00022737"/>
    </source>
</evidence>
<dbReference type="Pfam" id="PF02375">
    <property type="entry name" value="JmjN"/>
    <property type="match status" value="1"/>
</dbReference>
<feature type="domain" description="C2H2-type" evidence="18">
    <location>
        <begin position="1532"/>
        <end position="1563"/>
    </location>
</feature>
<dbReference type="Pfam" id="PF02373">
    <property type="entry name" value="JmjC"/>
    <property type="match status" value="1"/>
</dbReference>
<dbReference type="Gramene" id="XM_028381170.1">
    <property type="protein sequence ID" value="XP_028236971.1"/>
    <property type="gene ID" value="LOC114416306"/>
</dbReference>
<keyword evidence="11" id="KW-0805">Transcription regulation</keyword>